<dbReference type="CDD" id="cd06127">
    <property type="entry name" value="DEDDh"/>
    <property type="match status" value="1"/>
</dbReference>
<name>A0A0F8ZWQ8_9ZZZZ</name>
<dbReference type="InterPro" id="IPR036397">
    <property type="entry name" value="RNaseH_sf"/>
</dbReference>
<dbReference type="InterPro" id="IPR012337">
    <property type="entry name" value="RNaseH-like_sf"/>
</dbReference>
<dbReference type="SUPFAM" id="SSF53098">
    <property type="entry name" value="Ribonuclease H-like"/>
    <property type="match status" value="1"/>
</dbReference>
<dbReference type="EMBL" id="LAZR01045670">
    <property type="protein sequence ID" value="KKK98313.1"/>
    <property type="molecule type" value="Genomic_DNA"/>
</dbReference>
<evidence type="ECO:0000256" key="1">
    <source>
        <dbReference type="ARBA" id="ARBA00022722"/>
    </source>
</evidence>
<feature type="domain" description="Exonuclease" evidence="4">
    <location>
        <begin position="2"/>
        <end position="186"/>
    </location>
</feature>
<proteinExistence type="predicted"/>
<dbReference type="GO" id="GO:0008408">
    <property type="term" value="F:3'-5' exonuclease activity"/>
    <property type="evidence" value="ECO:0007669"/>
    <property type="project" value="TreeGrafter"/>
</dbReference>
<gene>
    <name evidence="5" type="ORF">LCGC14_2643980</name>
</gene>
<evidence type="ECO:0000313" key="5">
    <source>
        <dbReference type="EMBL" id="KKK98313.1"/>
    </source>
</evidence>
<keyword evidence="3" id="KW-0269">Exonuclease</keyword>
<dbReference type="AlphaFoldDB" id="A0A0F8ZWQ8"/>
<accession>A0A0F8ZWQ8</accession>
<organism evidence="5">
    <name type="scientific">marine sediment metagenome</name>
    <dbReference type="NCBI Taxonomy" id="412755"/>
    <lineage>
        <taxon>unclassified sequences</taxon>
        <taxon>metagenomes</taxon>
        <taxon>ecological metagenomes</taxon>
    </lineage>
</organism>
<dbReference type="PANTHER" id="PTHR30231:SF4">
    <property type="entry name" value="PROTEIN NEN2"/>
    <property type="match status" value="1"/>
</dbReference>
<evidence type="ECO:0000259" key="4">
    <source>
        <dbReference type="SMART" id="SM00479"/>
    </source>
</evidence>
<dbReference type="InterPro" id="IPR013520">
    <property type="entry name" value="Ribonucl_H"/>
</dbReference>
<protein>
    <recommendedName>
        <fullName evidence="4">Exonuclease domain-containing protein</fullName>
    </recommendedName>
</protein>
<evidence type="ECO:0000256" key="3">
    <source>
        <dbReference type="ARBA" id="ARBA00022839"/>
    </source>
</evidence>
<dbReference type="Pfam" id="PF00929">
    <property type="entry name" value="RNase_T"/>
    <property type="match status" value="1"/>
</dbReference>
<comment type="caution">
    <text evidence="5">The sequence shown here is derived from an EMBL/GenBank/DDBJ whole genome shotgun (WGS) entry which is preliminary data.</text>
</comment>
<evidence type="ECO:0000256" key="2">
    <source>
        <dbReference type="ARBA" id="ARBA00022801"/>
    </source>
</evidence>
<keyword evidence="1" id="KW-0540">Nuclease</keyword>
<dbReference type="Gene3D" id="3.30.420.10">
    <property type="entry name" value="Ribonuclease H-like superfamily/Ribonuclease H"/>
    <property type="match status" value="1"/>
</dbReference>
<dbReference type="PANTHER" id="PTHR30231">
    <property type="entry name" value="DNA POLYMERASE III SUBUNIT EPSILON"/>
    <property type="match status" value="1"/>
</dbReference>
<reference evidence="5" key="1">
    <citation type="journal article" date="2015" name="Nature">
        <title>Complex archaea that bridge the gap between prokaryotes and eukaryotes.</title>
        <authorList>
            <person name="Spang A."/>
            <person name="Saw J.H."/>
            <person name="Jorgensen S.L."/>
            <person name="Zaremba-Niedzwiedzka K."/>
            <person name="Martijn J."/>
            <person name="Lind A.E."/>
            <person name="van Eijk R."/>
            <person name="Schleper C."/>
            <person name="Guy L."/>
            <person name="Ettema T.J."/>
        </authorList>
    </citation>
    <scope>NUCLEOTIDE SEQUENCE</scope>
</reference>
<sequence length="188" mass="20903">MKTLIFDTETTGFPSNHAPLSDPIQPHLIQLAALLTVEDVVLQKFETIIQCPIEVPEAAFKVHGISMEKSQAEGVPLATALAAFNDLLFQADRLVAHNMRFDLKLMEIAYARANIAMAHSMLEAIPKVCTMITVSPIMKREGKRYTLDSSYRHFVDPAGFSSAHDASADTMACFKLLRAMEKKEIRII</sequence>
<dbReference type="SMART" id="SM00479">
    <property type="entry name" value="EXOIII"/>
    <property type="match status" value="1"/>
</dbReference>
<keyword evidence="2" id="KW-0378">Hydrolase</keyword>
<dbReference type="GO" id="GO:0003676">
    <property type="term" value="F:nucleic acid binding"/>
    <property type="evidence" value="ECO:0007669"/>
    <property type="project" value="InterPro"/>
</dbReference>